<keyword evidence="2" id="KW-0378">Hydrolase</keyword>
<keyword evidence="4" id="KW-0238">DNA-binding</keyword>
<dbReference type="GO" id="GO:0016020">
    <property type="term" value="C:membrane"/>
    <property type="evidence" value="ECO:0007669"/>
    <property type="project" value="InterPro"/>
</dbReference>
<dbReference type="CDD" id="cd06529">
    <property type="entry name" value="S24_LexA-like"/>
    <property type="match status" value="1"/>
</dbReference>
<dbReference type="Pfam" id="PF01381">
    <property type="entry name" value="HTH_3"/>
    <property type="match status" value="1"/>
</dbReference>
<accession>A0A2T3JKG5</accession>
<dbReference type="InterPro" id="IPR015927">
    <property type="entry name" value="Peptidase_S24_S26A/B/C"/>
</dbReference>
<dbReference type="PANTHER" id="PTHR40661">
    <property type="match status" value="1"/>
</dbReference>
<dbReference type="Gene3D" id="2.10.109.10">
    <property type="entry name" value="Umud Fragment, subunit A"/>
    <property type="match status" value="1"/>
</dbReference>
<dbReference type="Pfam" id="PF00717">
    <property type="entry name" value="Peptidase_S24"/>
    <property type="match status" value="1"/>
</dbReference>
<dbReference type="RefSeq" id="WP_107242236.1">
    <property type="nucleotide sequence ID" value="NZ_PYMJ01000006.1"/>
</dbReference>
<keyword evidence="5" id="KW-0804">Transcription</keyword>
<dbReference type="Proteomes" id="UP000240987">
    <property type="component" value="Unassembled WGS sequence"/>
</dbReference>
<dbReference type="GO" id="GO:0006508">
    <property type="term" value="P:proteolysis"/>
    <property type="evidence" value="ECO:0007669"/>
    <property type="project" value="UniProtKB-KW"/>
</dbReference>
<keyword evidence="3" id="KW-0805">Transcription regulation</keyword>
<dbReference type="Gene3D" id="1.10.260.40">
    <property type="entry name" value="lambda repressor-like DNA-binding domains"/>
    <property type="match status" value="1"/>
</dbReference>
<dbReference type="InterPro" id="IPR039418">
    <property type="entry name" value="LexA-like"/>
</dbReference>
<evidence type="ECO:0000313" key="8">
    <source>
        <dbReference type="Proteomes" id="UP000240987"/>
    </source>
</evidence>
<evidence type="ECO:0000256" key="1">
    <source>
        <dbReference type="ARBA" id="ARBA00022670"/>
    </source>
</evidence>
<evidence type="ECO:0000256" key="4">
    <source>
        <dbReference type="ARBA" id="ARBA00023125"/>
    </source>
</evidence>
<dbReference type="InterPro" id="IPR019756">
    <property type="entry name" value="Pept_S26A_signal_pept_1_Ser-AS"/>
</dbReference>
<feature type="domain" description="HTH cro/C1-type" evidence="6">
    <location>
        <begin position="49"/>
        <end position="89"/>
    </location>
</feature>
<dbReference type="GO" id="GO:0003677">
    <property type="term" value="F:DNA binding"/>
    <property type="evidence" value="ECO:0007669"/>
    <property type="project" value="UniProtKB-KW"/>
</dbReference>
<dbReference type="InterPro" id="IPR001387">
    <property type="entry name" value="Cro/C1-type_HTH"/>
</dbReference>
<dbReference type="PROSITE" id="PS00501">
    <property type="entry name" value="SPASE_I_1"/>
    <property type="match status" value="1"/>
</dbReference>
<protein>
    <recommendedName>
        <fullName evidence="6">HTH cro/C1-type domain-containing protein</fullName>
    </recommendedName>
</protein>
<comment type="caution">
    <text evidence="7">The sequence shown here is derived from an EMBL/GenBank/DDBJ whole genome shotgun (WGS) entry which is preliminary data.</text>
</comment>
<evidence type="ECO:0000313" key="7">
    <source>
        <dbReference type="EMBL" id="PSU49448.1"/>
    </source>
</evidence>
<evidence type="ECO:0000256" key="2">
    <source>
        <dbReference type="ARBA" id="ARBA00022801"/>
    </source>
</evidence>
<dbReference type="SUPFAM" id="SSF51306">
    <property type="entry name" value="LexA/Signal peptidase"/>
    <property type="match status" value="1"/>
</dbReference>
<dbReference type="PANTHER" id="PTHR40661:SF3">
    <property type="entry name" value="FELS-1 PROPHAGE TRANSCRIPTIONAL REGULATOR"/>
    <property type="match status" value="1"/>
</dbReference>
<evidence type="ECO:0000256" key="5">
    <source>
        <dbReference type="ARBA" id="ARBA00023163"/>
    </source>
</evidence>
<gene>
    <name evidence="7" type="ORF">C9J12_08135</name>
</gene>
<dbReference type="CDD" id="cd00093">
    <property type="entry name" value="HTH_XRE"/>
    <property type="match status" value="1"/>
</dbReference>
<evidence type="ECO:0000259" key="6">
    <source>
        <dbReference type="PROSITE" id="PS50943"/>
    </source>
</evidence>
<organism evidence="7 8">
    <name type="scientific">Photobacterium frigidiphilum</name>
    <dbReference type="NCBI Taxonomy" id="264736"/>
    <lineage>
        <taxon>Bacteria</taxon>
        <taxon>Pseudomonadati</taxon>
        <taxon>Pseudomonadota</taxon>
        <taxon>Gammaproteobacteria</taxon>
        <taxon>Vibrionales</taxon>
        <taxon>Vibrionaceae</taxon>
        <taxon>Photobacterium</taxon>
    </lineage>
</organism>
<dbReference type="InterPro" id="IPR036286">
    <property type="entry name" value="LexA/Signal_pep-like_sf"/>
</dbReference>
<dbReference type="PROSITE" id="PS50943">
    <property type="entry name" value="HTH_CROC1"/>
    <property type="match status" value="1"/>
</dbReference>
<dbReference type="SUPFAM" id="SSF47413">
    <property type="entry name" value="lambda repressor-like DNA-binding domains"/>
    <property type="match status" value="1"/>
</dbReference>
<sequence>MTKLDVPTSSGEKSLISQNNPLGIIPSEQIIPFKERLKEVIGNDSIMSFARKCNLSDKTLRDYMSGKSYPTLDRLALIAEASGRNISWLATGIESAAIKVERVNELIHVPQYDLRASAGTGCLVVSETPIAEFSFSKEWLISQGLNGAKLSVVPVYGDSMEPTLVDEDLMLVKLIDDPREGRDGVCVIRIDDEIMVKRIQYDFMKQGYYVRSDNSAYSPFFIEKEELKRFHVIGRMVRVLQRAKQTPVS</sequence>
<dbReference type="EMBL" id="PYMJ01000006">
    <property type="protein sequence ID" value="PSU49448.1"/>
    <property type="molecule type" value="Genomic_DNA"/>
</dbReference>
<dbReference type="InterPro" id="IPR010982">
    <property type="entry name" value="Lambda_DNA-bd_dom_sf"/>
</dbReference>
<dbReference type="AlphaFoldDB" id="A0A2T3JKG5"/>
<evidence type="ECO:0000256" key="3">
    <source>
        <dbReference type="ARBA" id="ARBA00023015"/>
    </source>
</evidence>
<keyword evidence="8" id="KW-1185">Reference proteome</keyword>
<name>A0A2T3JKG5_9GAMM</name>
<proteinExistence type="predicted"/>
<reference evidence="7 8" key="1">
    <citation type="submission" date="2018-01" db="EMBL/GenBank/DDBJ databases">
        <title>Whole genome sequencing of Histamine producing bacteria.</title>
        <authorList>
            <person name="Butler K."/>
        </authorList>
    </citation>
    <scope>NUCLEOTIDE SEQUENCE [LARGE SCALE GENOMIC DNA]</scope>
    <source>
        <strain evidence="7 8">JCM 12947</strain>
    </source>
</reference>
<keyword evidence="1" id="KW-0645">Protease</keyword>
<dbReference type="GO" id="GO:0004252">
    <property type="term" value="F:serine-type endopeptidase activity"/>
    <property type="evidence" value="ECO:0007669"/>
    <property type="project" value="InterPro"/>
</dbReference>
<dbReference type="OrthoDB" id="5959816at2"/>